<feature type="region of interest" description="Disordered" evidence="1">
    <location>
        <begin position="172"/>
        <end position="231"/>
    </location>
</feature>
<dbReference type="EMBL" id="JAWQEG010003379">
    <property type="protein sequence ID" value="KAK3866548.1"/>
    <property type="molecule type" value="Genomic_DNA"/>
</dbReference>
<feature type="compositionally biased region" description="Acidic residues" evidence="1">
    <location>
        <begin position="173"/>
        <end position="184"/>
    </location>
</feature>
<comment type="caution">
    <text evidence="2">The sequence shown here is derived from an EMBL/GenBank/DDBJ whole genome shotgun (WGS) entry which is preliminary data.</text>
</comment>
<accession>A0AAE1F3F6</accession>
<gene>
    <name evidence="2" type="ORF">Pcinc_027933</name>
</gene>
<evidence type="ECO:0000313" key="2">
    <source>
        <dbReference type="EMBL" id="KAK3866548.1"/>
    </source>
</evidence>
<feature type="compositionally biased region" description="Basic residues" evidence="1">
    <location>
        <begin position="15"/>
        <end position="26"/>
    </location>
</feature>
<evidence type="ECO:0000313" key="3">
    <source>
        <dbReference type="Proteomes" id="UP001286313"/>
    </source>
</evidence>
<dbReference type="AlphaFoldDB" id="A0AAE1F3F6"/>
<feature type="region of interest" description="Disordered" evidence="1">
    <location>
        <begin position="1"/>
        <end position="70"/>
    </location>
</feature>
<dbReference type="Proteomes" id="UP001286313">
    <property type="component" value="Unassembled WGS sequence"/>
</dbReference>
<feature type="compositionally biased region" description="Acidic residues" evidence="1">
    <location>
        <begin position="123"/>
        <end position="132"/>
    </location>
</feature>
<keyword evidence="3" id="KW-1185">Reference proteome</keyword>
<proteinExistence type="predicted"/>
<sequence>MLTPTTQCSPPPNAHPHHPMLTHRHQQSPPKLPPPPPPATHSQEVGKGGNHLLFTPVTPADQSHDIPATGPRYVLGALRRPEFDLILKLSQRRARQQKVVHESEDEAELDYRTYVSGQRDSSGDDDDEFTDTDDNRTGTTRGAGGRGARWSSPSSSYTGRVGMIAHERSVWFADEEDDDEEAPFTEELPRLVPRPYWRNKSPVSRVTSVDGQETDRGASDDDVDDVQKTAL</sequence>
<organism evidence="2 3">
    <name type="scientific">Petrolisthes cinctipes</name>
    <name type="common">Flat porcelain crab</name>
    <dbReference type="NCBI Taxonomy" id="88211"/>
    <lineage>
        <taxon>Eukaryota</taxon>
        <taxon>Metazoa</taxon>
        <taxon>Ecdysozoa</taxon>
        <taxon>Arthropoda</taxon>
        <taxon>Crustacea</taxon>
        <taxon>Multicrustacea</taxon>
        <taxon>Malacostraca</taxon>
        <taxon>Eumalacostraca</taxon>
        <taxon>Eucarida</taxon>
        <taxon>Decapoda</taxon>
        <taxon>Pleocyemata</taxon>
        <taxon>Anomura</taxon>
        <taxon>Galatheoidea</taxon>
        <taxon>Porcellanidae</taxon>
        <taxon>Petrolisthes</taxon>
    </lineage>
</organism>
<name>A0AAE1F3F6_PETCI</name>
<protein>
    <submittedName>
        <fullName evidence="2">Uncharacterized protein</fullName>
    </submittedName>
</protein>
<reference evidence="2" key="1">
    <citation type="submission" date="2023-10" db="EMBL/GenBank/DDBJ databases">
        <title>Genome assemblies of two species of porcelain crab, Petrolisthes cinctipes and Petrolisthes manimaculis (Anomura: Porcellanidae).</title>
        <authorList>
            <person name="Angst P."/>
        </authorList>
    </citation>
    <scope>NUCLEOTIDE SEQUENCE</scope>
    <source>
        <strain evidence="2">PB745_01</strain>
        <tissue evidence="2">Gill</tissue>
    </source>
</reference>
<feature type="compositionally biased region" description="Pro residues" evidence="1">
    <location>
        <begin position="30"/>
        <end position="39"/>
    </location>
</feature>
<feature type="compositionally biased region" description="Polar residues" evidence="1">
    <location>
        <begin position="201"/>
        <end position="211"/>
    </location>
</feature>
<feature type="region of interest" description="Disordered" evidence="1">
    <location>
        <begin position="91"/>
        <end position="159"/>
    </location>
</feature>
<evidence type="ECO:0000256" key="1">
    <source>
        <dbReference type="SAM" id="MobiDB-lite"/>
    </source>
</evidence>